<dbReference type="PANTHER" id="PTHR32468:SF0">
    <property type="entry name" value="K(+)_H(+) ANTIPORTER 1"/>
    <property type="match status" value="1"/>
</dbReference>
<feature type="domain" description="Cation/H+ exchanger transmembrane" evidence="9">
    <location>
        <begin position="49"/>
        <end position="430"/>
    </location>
</feature>
<organism evidence="10 11">
    <name type="scientific">Laccaria amethystina LaAM-08-1</name>
    <dbReference type="NCBI Taxonomy" id="1095629"/>
    <lineage>
        <taxon>Eukaryota</taxon>
        <taxon>Fungi</taxon>
        <taxon>Dikarya</taxon>
        <taxon>Basidiomycota</taxon>
        <taxon>Agaricomycotina</taxon>
        <taxon>Agaricomycetes</taxon>
        <taxon>Agaricomycetidae</taxon>
        <taxon>Agaricales</taxon>
        <taxon>Agaricineae</taxon>
        <taxon>Hydnangiaceae</taxon>
        <taxon>Laccaria</taxon>
    </lineage>
</organism>
<keyword evidence="4 8" id="KW-1133">Transmembrane helix</keyword>
<dbReference type="InterPro" id="IPR038770">
    <property type="entry name" value="Na+/solute_symporter_sf"/>
</dbReference>
<feature type="transmembrane region" description="Helical" evidence="8">
    <location>
        <begin position="166"/>
        <end position="187"/>
    </location>
</feature>
<name>A0A0C9XQF8_9AGAR</name>
<evidence type="ECO:0000256" key="6">
    <source>
        <dbReference type="ARBA" id="ARBA00023136"/>
    </source>
</evidence>
<dbReference type="GO" id="GO:0015297">
    <property type="term" value="F:antiporter activity"/>
    <property type="evidence" value="ECO:0007669"/>
    <property type="project" value="InterPro"/>
</dbReference>
<keyword evidence="6 8" id="KW-0472">Membrane</keyword>
<dbReference type="AlphaFoldDB" id="A0A0C9XQF8"/>
<protein>
    <recommendedName>
        <fullName evidence="9">Cation/H+ exchanger transmembrane domain-containing protein</fullName>
    </recommendedName>
</protein>
<feature type="transmembrane region" description="Helical" evidence="8">
    <location>
        <begin position="319"/>
        <end position="337"/>
    </location>
</feature>
<dbReference type="GO" id="GO:1902600">
    <property type="term" value="P:proton transmembrane transport"/>
    <property type="evidence" value="ECO:0007669"/>
    <property type="project" value="InterPro"/>
</dbReference>
<dbReference type="EMBL" id="KN838575">
    <property type="protein sequence ID" value="KIK03874.1"/>
    <property type="molecule type" value="Genomic_DNA"/>
</dbReference>
<evidence type="ECO:0000256" key="5">
    <source>
        <dbReference type="ARBA" id="ARBA00023065"/>
    </source>
</evidence>
<reference evidence="10 11" key="1">
    <citation type="submission" date="2014-04" db="EMBL/GenBank/DDBJ databases">
        <authorList>
            <consortium name="DOE Joint Genome Institute"/>
            <person name="Kuo A."/>
            <person name="Kohler A."/>
            <person name="Nagy L.G."/>
            <person name="Floudas D."/>
            <person name="Copeland A."/>
            <person name="Barry K.W."/>
            <person name="Cichocki N."/>
            <person name="Veneault-Fourrey C."/>
            <person name="LaButti K."/>
            <person name="Lindquist E.A."/>
            <person name="Lipzen A."/>
            <person name="Lundell T."/>
            <person name="Morin E."/>
            <person name="Murat C."/>
            <person name="Sun H."/>
            <person name="Tunlid A."/>
            <person name="Henrissat B."/>
            <person name="Grigoriev I.V."/>
            <person name="Hibbett D.S."/>
            <person name="Martin F."/>
            <person name="Nordberg H.P."/>
            <person name="Cantor M.N."/>
            <person name="Hua S.X."/>
        </authorList>
    </citation>
    <scope>NUCLEOTIDE SEQUENCE [LARGE SCALE GENOMIC DNA]</scope>
    <source>
        <strain evidence="10 11">LaAM-08-1</strain>
    </source>
</reference>
<dbReference type="HOGENOM" id="CLU_005126_10_1_1"/>
<feature type="transmembrane region" description="Helical" evidence="8">
    <location>
        <begin position="385"/>
        <end position="408"/>
    </location>
</feature>
<feature type="transmembrane region" description="Helical" evidence="8">
    <location>
        <begin position="37"/>
        <end position="59"/>
    </location>
</feature>
<sequence length="896" mass="96190">MGEFANQIVQVFARKASEQGGVISGDNPVAYNATDPFRLWVIQVVLIIAMTQLLSLGLSRIRQPRVIAEVIGGVLLGPTVMGRIPGFQNAIFPQAGMPSLVLTSTIGLILFLFLVGLEIDTRLLRRNVKASAAVSVAGLLFPLGLGAALGVAVYKEFISPSVNFGYFLLFTAVAIGITAFPVLCRILTELKLLETEVGVVTLSAGIGNDVIGWVLLALTVALVNASSGLTALYVLLATVAYVIFLLYPGRWAFVWLARRTGSLEQGTPTPLMMTVTLLIVFISAFYTDIIGVHAIFGGFLAGLIIPHENGFAISFVEKLEDLVSIIFLPIYFTLSGLKTNLGLLNNGITWGYVVLICLVAFSSKFIACAGAAYATGYRWREAGAIGALMSCKGLVELIVLNIGLQAGILDTRTFSMFVVHALILTFITTPLTLLFYPEKYRVVVGSKARVDTPETGPAAPKPISDSTTKSNFALILEKVEQLPAAMTIANLLQSQDFAASQETLSAPTTPDGKEDEAFGSSSDLKHKTLPPLSPTISINALRLIELTNRTSAVIRSQEADALIYNDPVVSVFKTFGSLNRLRVSANLSVVNYDEFPSAISQHVRDVEAEMVIIPWSRGTTSIDTSSIEHEHPNGNGQNTTHNPFDGIFHKTTTQDQTSSVVYSEYIRNVFLNCPSDVALFVDRGQQQNHTQHLFLPFFGGPDDRLALTFLVQLCAKTGVTGSVVRLRKTEEVDDDDEKKVVSAEMVLPIVHMTMAAADTIYGHQTTQTRLASDTADNVLWGRYTTTSPSSPTSPSSLSRITFTTHSTSTPLRKLTELAAAEASATSTQRRSMIVLLGRSRRMAVEDLKGELKDLGASGPAVGSSVAKTLGDVGAALVGRNVNASLLVLQAAAAVGV</sequence>
<reference evidence="11" key="2">
    <citation type="submission" date="2015-01" db="EMBL/GenBank/DDBJ databases">
        <title>Evolutionary Origins and Diversification of the Mycorrhizal Mutualists.</title>
        <authorList>
            <consortium name="DOE Joint Genome Institute"/>
            <consortium name="Mycorrhizal Genomics Consortium"/>
            <person name="Kohler A."/>
            <person name="Kuo A."/>
            <person name="Nagy L.G."/>
            <person name="Floudas D."/>
            <person name="Copeland A."/>
            <person name="Barry K.W."/>
            <person name="Cichocki N."/>
            <person name="Veneault-Fourrey C."/>
            <person name="LaButti K."/>
            <person name="Lindquist E.A."/>
            <person name="Lipzen A."/>
            <person name="Lundell T."/>
            <person name="Morin E."/>
            <person name="Murat C."/>
            <person name="Riley R."/>
            <person name="Ohm R."/>
            <person name="Sun H."/>
            <person name="Tunlid A."/>
            <person name="Henrissat B."/>
            <person name="Grigoriev I.V."/>
            <person name="Hibbett D.S."/>
            <person name="Martin F."/>
        </authorList>
    </citation>
    <scope>NUCLEOTIDE SEQUENCE [LARGE SCALE GENOMIC DNA]</scope>
    <source>
        <strain evidence="11">LaAM-08-1</strain>
    </source>
</reference>
<feature type="region of interest" description="Disordered" evidence="7">
    <location>
        <begin position="502"/>
        <end position="526"/>
    </location>
</feature>
<dbReference type="PANTHER" id="PTHR32468">
    <property type="entry name" value="CATION/H + ANTIPORTER"/>
    <property type="match status" value="1"/>
</dbReference>
<dbReference type="GO" id="GO:0016020">
    <property type="term" value="C:membrane"/>
    <property type="evidence" value="ECO:0007669"/>
    <property type="project" value="UniProtKB-SubCell"/>
</dbReference>
<evidence type="ECO:0000256" key="2">
    <source>
        <dbReference type="ARBA" id="ARBA00022448"/>
    </source>
</evidence>
<gene>
    <name evidence="10" type="ORF">K443DRAFT_676375</name>
</gene>
<feature type="transmembrane region" description="Helical" evidence="8">
    <location>
        <begin position="131"/>
        <end position="154"/>
    </location>
</feature>
<comment type="subcellular location">
    <subcellularLocation>
        <location evidence="1">Membrane</location>
        <topology evidence="1">Multi-pass membrane protein</topology>
    </subcellularLocation>
</comment>
<evidence type="ECO:0000259" key="9">
    <source>
        <dbReference type="Pfam" id="PF00999"/>
    </source>
</evidence>
<evidence type="ECO:0000256" key="1">
    <source>
        <dbReference type="ARBA" id="ARBA00004141"/>
    </source>
</evidence>
<keyword evidence="11" id="KW-1185">Reference proteome</keyword>
<keyword evidence="2" id="KW-0813">Transport</keyword>
<dbReference type="OrthoDB" id="2687058at2759"/>
<feature type="transmembrane region" description="Helical" evidence="8">
    <location>
        <begin position="349"/>
        <end position="373"/>
    </location>
</feature>
<feature type="transmembrane region" description="Helical" evidence="8">
    <location>
        <begin position="414"/>
        <end position="436"/>
    </location>
</feature>
<feature type="transmembrane region" description="Helical" evidence="8">
    <location>
        <begin position="96"/>
        <end position="119"/>
    </location>
</feature>
<evidence type="ECO:0000256" key="3">
    <source>
        <dbReference type="ARBA" id="ARBA00022692"/>
    </source>
</evidence>
<dbReference type="Gene3D" id="1.20.1530.20">
    <property type="match status" value="1"/>
</dbReference>
<evidence type="ECO:0000313" key="11">
    <source>
        <dbReference type="Proteomes" id="UP000054477"/>
    </source>
</evidence>
<feature type="transmembrane region" description="Helical" evidence="8">
    <location>
        <begin position="229"/>
        <end position="247"/>
    </location>
</feature>
<keyword evidence="3 8" id="KW-0812">Transmembrane</keyword>
<dbReference type="Pfam" id="PF00999">
    <property type="entry name" value="Na_H_Exchanger"/>
    <property type="match status" value="1"/>
</dbReference>
<keyword evidence="5" id="KW-0406">Ion transport</keyword>
<dbReference type="Proteomes" id="UP000054477">
    <property type="component" value="Unassembled WGS sequence"/>
</dbReference>
<accession>A0A0C9XQF8</accession>
<evidence type="ECO:0000256" key="7">
    <source>
        <dbReference type="SAM" id="MobiDB-lite"/>
    </source>
</evidence>
<dbReference type="InterPro" id="IPR006153">
    <property type="entry name" value="Cation/H_exchanger_TM"/>
</dbReference>
<feature type="transmembrane region" description="Helical" evidence="8">
    <location>
        <begin position="199"/>
        <end position="223"/>
    </location>
</feature>
<dbReference type="InterPro" id="IPR050794">
    <property type="entry name" value="CPA2_transporter"/>
</dbReference>
<dbReference type="STRING" id="1095629.A0A0C9XQF8"/>
<evidence type="ECO:0000256" key="4">
    <source>
        <dbReference type="ARBA" id="ARBA00022989"/>
    </source>
</evidence>
<proteinExistence type="predicted"/>
<evidence type="ECO:0000313" key="10">
    <source>
        <dbReference type="EMBL" id="KIK03874.1"/>
    </source>
</evidence>
<evidence type="ECO:0000256" key="8">
    <source>
        <dbReference type="SAM" id="Phobius"/>
    </source>
</evidence>
<feature type="transmembrane region" description="Helical" evidence="8">
    <location>
        <begin position="66"/>
        <end position="84"/>
    </location>
</feature>